<protein>
    <submittedName>
        <fullName evidence="2">Uncharacterized protein</fullName>
    </submittedName>
</protein>
<keyword evidence="3" id="KW-1185">Reference proteome</keyword>
<keyword evidence="1" id="KW-0472">Membrane</keyword>
<evidence type="ECO:0000313" key="3">
    <source>
        <dbReference type="Proteomes" id="UP000018087"/>
    </source>
</evidence>
<keyword evidence="1" id="KW-1133">Transmembrane helix</keyword>
<sequence>MLSTVLPSTWSNMGLGVAASFAMFGLSGILFPRHAAESAFGIVSEPEPAAGVPSKSAAVLLPPLIGVRDLAIAATLVMLYHRRLSWEMGFVVVLRTVFCAADTVLIAKQKSMREGLLASSGLIAWLVIGFGLMSTSSAPL</sequence>
<evidence type="ECO:0000313" key="2">
    <source>
        <dbReference type="EMBL" id="ERS99592.1"/>
    </source>
</evidence>
<evidence type="ECO:0000256" key="1">
    <source>
        <dbReference type="SAM" id="Phobius"/>
    </source>
</evidence>
<name>U7PVG8_SPOS1</name>
<keyword evidence="1" id="KW-0812">Transmembrane</keyword>
<reference evidence="3" key="1">
    <citation type="journal article" date="2014" name="Genome Announc.">
        <title>Genome sequence of the pathogenic fungus Sporothrix schenckii (ATCC 58251).</title>
        <authorList>
            <person name="Cuomo C.A."/>
            <person name="Rodriguez-Del Valle N."/>
            <person name="Perez-Sanchez L."/>
            <person name="Abouelleil A."/>
            <person name="Goldberg J."/>
            <person name="Young S."/>
            <person name="Zeng Q."/>
            <person name="Birren B.W."/>
        </authorList>
    </citation>
    <scope>NUCLEOTIDE SEQUENCE [LARGE SCALE GENOMIC DNA]</scope>
    <source>
        <strain evidence="3">ATCC 58251 / de Perez 2211183</strain>
    </source>
</reference>
<gene>
    <name evidence="2" type="ORF">HMPREF1624_04797</name>
</gene>
<dbReference type="EMBL" id="KI440845">
    <property type="protein sequence ID" value="ERS99592.1"/>
    <property type="molecule type" value="Genomic_DNA"/>
</dbReference>
<dbReference type="AlphaFoldDB" id="U7PVG8"/>
<dbReference type="Proteomes" id="UP000018087">
    <property type="component" value="Unassembled WGS sequence"/>
</dbReference>
<feature type="transmembrane region" description="Helical" evidence="1">
    <location>
        <begin position="115"/>
        <end position="133"/>
    </location>
</feature>
<dbReference type="eggNOG" id="ENOG502SYKK">
    <property type="taxonomic scope" value="Eukaryota"/>
</dbReference>
<dbReference type="Pfam" id="PF14087">
    <property type="entry name" value="DUF4267"/>
    <property type="match status" value="1"/>
</dbReference>
<dbReference type="STRING" id="1391915.U7PVG8"/>
<proteinExistence type="predicted"/>
<dbReference type="HOGENOM" id="CLU_152104_0_0_1"/>
<dbReference type="OrthoDB" id="4157173at2759"/>
<organism evidence="2 3">
    <name type="scientific">Sporothrix schenckii (strain ATCC 58251 / de Perez 2211183)</name>
    <name type="common">Rose-picker's disease fungus</name>
    <dbReference type="NCBI Taxonomy" id="1391915"/>
    <lineage>
        <taxon>Eukaryota</taxon>
        <taxon>Fungi</taxon>
        <taxon>Dikarya</taxon>
        <taxon>Ascomycota</taxon>
        <taxon>Pezizomycotina</taxon>
        <taxon>Sordariomycetes</taxon>
        <taxon>Sordariomycetidae</taxon>
        <taxon>Ophiostomatales</taxon>
        <taxon>Ophiostomataceae</taxon>
        <taxon>Sporothrix</taxon>
    </lineage>
</organism>
<accession>U7PVG8</accession>
<dbReference type="InterPro" id="IPR025363">
    <property type="entry name" value="DUF4267"/>
</dbReference>